<dbReference type="STRING" id="8010.ENSELUP00000022125"/>
<dbReference type="GeneID" id="105029763"/>
<evidence type="ECO:0000313" key="7">
    <source>
        <dbReference type="Proteomes" id="UP000265140"/>
    </source>
</evidence>
<dbReference type="Gene3D" id="3.10.100.10">
    <property type="entry name" value="Mannose-Binding Protein A, subunit A"/>
    <property type="match status" value="1"/>
</dbReference>
<dbReference type="Proteomes" id="UP000265140">
    <property type="component" value="Chromosome 10"/>
</dbReference>
<feature type="domain" description="C-type lectin" evidence="5">
    <location>
        <begin position="161"/>
        <end position="283"/>
    </location>
</feature>
<evidence type="ECO:0000313" key="6">
    <source>
        <dbReference type="Ensembl" id="ENSELUP00000022125.1"/>
    </source>
</evidence>
<dbReference type="CDD" id="cd03590">
    <property type="entry name" value="CLECT_DC-SIGN_like"/>
    <property type="match status" value="1"/>
</dbReference>
<dbReference type="Bgee" id="ENSELUG00000021109">
    <property type="expression patterns" value="Expressed in stomach and 14 other cell types or tissues"/>
</dbReference>
<dbReference type="OrthoDB" id="9906043at2759"/>
<dbReference type="RefSeq" id="XP_010901576.1">
    <property type="nucleotide sequence ID" value="XM_010903274.4"/>
</dbReference>
<dbReference type="InterPro" id="IPR001304">
    <property type="entry name" value="C-type_lectin-like"/>
</dbReference>
<dbReference type="InterPro" id="IPR033989">
    <property type="entry name" value="CD209-like_CTLD"/>
</dbReference>
<dbReference type="GeneTree" id="ENSGT01030000234575"/>
<keyword evidence="1" id="KW-0430">Lectin</keyword>
<evidence type="ECO:0000256" key="2">
    <source>
        <dbReference type="SAM" id="Coils"/>
    </source>
</evidence>
<dbReference type="InterPro" id="IPR016187">
    <property type="entry name" value="CTDL_fold"/>
</dbReference>
<dbReference type="SMART" id="SM00034">
    <property type="entry name" value="CLECT"/>
    <property type="match status" value="1"/>
</dbReference>
<dbReference type="GO" id="GO:0030246">
    <property type="term" value="F:carbohydrate binding"/>
    <property type="evidence" value="ECO:0007669"/>
    <property type="project" value="UniProtKB-KW"/>
</dbReference>
<dbReference type="OMA" id="RTTRDWP"/>
<evidence type="ECO:0000256" key="1">
    <source>
        <dbReference type="ARBA" id="ARBA00022734"/>
    </source>
</evidence>
<name>A0A3P8Z046_ESOLU</name>
<keyword evidence="4" id="KW-1133">Transmembrane helix</keyword>
<dbReference type="InterPro" id="IPR016186">
    <property type="entry name" value="C-type_lectin-like/link_sf"/>
</dbReference>
<evidence type="ECO:0000256" key="4">
    <source>
        <dbReference type="SAM" id="Phobius"/>
    </source>
</evidence>
<evidence type="ECO:0000256" key="3">
    <source>
        <dbReference type="SAM" id="MobiDB-lite"/>
    </source>
</evidence>
<dbReference type="PANTHER" id="PTHR22803">
    <property type="entry name" value="MANNOSE, PHOSPHOLIPASE, LECTIN RECEPTOR RELATED"/>
    <property type="match status" value="1"/>
</dbReference>
<reference evidence="6" key="3">
    <citation type="submission" date="2025-08" db="UniProtKB">
        <authorList>
            <consortium name="Ensembl"/>
        </authorList>
    </citation>
    <scope>IDENTIFICATION</scope>
</reference>
<accession>A0A3P8Z046</accession>
<sequence>MVDMGSIGGEGMYSQLIDDSQCIEDEEQRSPCVHNAPSLRSAPGPSGSRPYRLATVFLATLCAILLLSVIAVSTHYKNILQGFSHERQALLPQNGSSGQIQMQKQPINVTALTEALHKLKAENEGLIKERDELVARLAKSERVPTLPPKAPVACPSDWLRFNNSCYYISTRSRNWPDSQSWCKEKGGHLAIILTAEEQTFLWDQLPRGHWNAYWFGITDHKKETDWVWVDGTKLVGGFWEEGEPNNHIDEDCGYIVKTQVLERTAIRSWYDAPCSMYWPYICEI</sequence>
<keyword evidence="4" id="KW-0472">Membrane</keyword>
<protein>
    <recommendedName>
        <fullName evidence="5">C-type lectin domain-containing protein</fullName>
    </recommendedName>
</protein>
<dbReference type="KEGG" id="els:105029763"/>
<keyword evidence="2" id="KW-0175">Coiled coil</keyword>
<reference evidence="7" key="1">
    <citation type="journal article" date="2014" name="PLoS ONE">
        <title>The genome and linkage map of the northern pike (Esox lucius): conserved synteny revealed between the salmonid sister group and the Neoteleostei.</title>
        <authorList>
            <person name="Rondeau E.B."/>
            <person name="Minkley D.R."/>
            <person name="Leong J.S."/>
            <person name="Messmer A.M."/>
            <person name="Jantzen J.R."/>
            <person name="von Schalburg K.R."/>
            <person name="Lemon C."/>
            <person name="Bird N.H."/>
            <person name="Koop B.F."/>
        </authorList>
    </citation>
    <scope>NUCLEOTIDE SEQUENCE</scope>
</reference>
<feature type="region of interest" description="Disordered" evidence="3">
    <location>
        <begin position="27"/>
        <end position="47"/>
    </location>
</feature>
<proteinExistence type="predicted"/>
<feature type="transmembrane region" description="Helical" evidence="4">
    <location>
        <begin position="51"/>
        <end position="72"/>
    </location>
</feature>
<dbReference type="SUPFAM" id="SSF56436">
    <property type="entry name" value="C-type lectin-like"/>
    <property type="match status" value="1"/>
</dbReference>
<evidence type="ECO:0000259" key="5">
    <source>
        <dbReference type="PROSITE" id="PS50041"/>
    </source>
</evidence>
<dbReference type="InterPro" id="IPR050111">
    <property type="entry name" value="C-type_lectin/snaclec_domain"/>
</dbReference>
<dbReference type="InParanoid" id="A0A3P8Z046"/>
<dbReference type="AlphaFoldDB" id="A0A3P8Z046"/>
<dbReference type="Pfam" id="PF00059">
    <property type="entry name" value="Lectin_C"/>
    <property type="match status" value="1"/>
</dbReference>
<reference evidence="6" key="2">
    <citation type="submission" date="2020-02" db="EMBL/GenBank/DDBJ databases">
        <title>Esox lucius (northern pike) genome, fEsoLuc1, primary haplotype.</title>
        <authorList>
            <person name="Myers G."/>
            <person name="Karagic N."/>
            <person name="Meyer A."/>
            <person name="Pippel M."/>
            <person name="Reichard M."/>
            <person name="Winkler S."/>
            <person name="Tracey A."/>
            <person name="Sims Y."/>
            <person name="Howe K."/>
            <person name="Rhie A."/>
            <person name="Formenti G."/>
            <person name="Durbin R."/>
            <person name="Fedrigo O."/>
            <person name="Jarvis E.D."/>
        </authorList>
    </citation>
    <scope>NUCLEOTIDE SEQUENCE [LARGE SCALE GENOMIC DNA]</scope>
</reference>
<dbReference type="PROSITE" id="PS50041">
    <property type="entry name" value="C_TYPE_LECTIN_2"/>
    <property type="match status" value="1"/>
</dbReference>
<organism evidence="6 7">
    <name type="scientific">Esox lucius</name>
    <name type="common">Northern pike</name>
    <dbReference type="NCBI Taxonomy" id="8010"/>
    <lineage>
        <taxon>Eukaryota</taxon>
        <taxon>Metazoa</taxon>
        <taxon>Chordata</taxon>
        <taxon>Craniata</taxon>
        <taxon>Vertebrata</taxon>
        <taxon>Euteleostomi</taxon>
        <taxon>Actinopterygii</taxon>
        <taxon>Neopterygii</taxon>
        <taxon>Teleostei</taxon>
        <taxon>Protacanthopterygii</taxon>
        <taxon>Esociformes</taxon>
        <taxon>Esocidae</taxon>
        <taxon>Esox</taxon>
    </lineage>
</organism>
<dbReference type="Ensembl" id="ENSELUT00000033031.3">
    <property type="protein sequence ID" value="ENSELUP00000022125.1"/>
    <property type="gene ID" value="ENSELUG00000021109.3"/>
</dbReference>
<keyword evidence="4" id="KW-0812">Transmembrane</keyword>
<reference evidence="6" key="4">
    <citation type="submission" date="2025-09" db="UniProtKB">
        <authorList>
            <consortium name="Ensembl"/>
        </authorList>
    </citation>
    <scope>IDENTIFICATION</scope>
</reference>
<keyword evidence="7" id="KW-1185">Reference proteome</keyword>
<feature type="coiled-coil region" evidence="2">
    <location>
        <begin position="109"/>
        <end position="143"/>
    </location>
</feature>